<dbReference type="Proteomes" id="UP001169760">
    <property type="component" value="Unassembled WGS sequence"/>
</dbReference>
<gene>
    <name evidence="1" type="ORF">Q4521_05785</name>
</gene>
<evidence type="ECO:0000313" key="1">
    <source>
        <dbReference type="EMBL" id="MDO6421976.1"/>
    </source>
</evidence>
<comment type="caution">
    <text evidence="1">The sequence shown here is derived from an EMBL/GenBank/DDBJ whole genome shotgun (WGS) entry which is preliminary data.</text>
</comment>
<sequence length="173" mass="19215">MRQKHWGGSSNLCEHHAELVKAEPQKAYSMWQGARAKGVEALNNGDLHTARQLLAVVFDIAKLQFASDITQGSVQISSERFAESARYYLWVLGRVGDHKEAAACLQGAHDGLLHRSADQNVCYLERINAFEMLREFRIKRVSLLNVLGEGGADCAWARAAEALANKTKNTLLH</sequence>
<reference evidence="1" key="1">
    <citation type="submission" date="2023-07" db="EMBL/GenBank/DDBJ databases">
        <title>Genome content predicts the carbon catabolic preferences of heterotrophic bacteria.</title>
        <authorList>
            <person name="Gralka M."/>
        </authorList>
    </citation>
    <scope>NUCLEOTIDE SEQUENCE</scope>
    <source>
        <strain evidence="1">I3M17_2</strain>
    </source>
</reference>
<dbReference type="RefSeq" id="WP_303491728.1">
    <property type="nucleotide sequence ID" value="NZ_JAUOPB010000003.1"/>
</dbReference>
<organism evidence="1 2">
    <name type="scientific">Saccharophagus degradans</name>
    <dbReference type="NCBI Taxonomy" id="86304"/>
    <lineage>
        <taxon>Bacteria</taxon>
        <taxon>Pseudomonadati</taxon>
        <taxon>Pseudomonadota</taxon>
        <taxon>Gammaproteobacteria</taxon>
        <taxon>Cellvibrionales</taxon>
        <taxon>Cellvibrionaceae</taxon>
        <taxon>Saccharophagus</taxon>
    </lineage>
</organism>
<protein>
    <submittedName>
        <fullName evidence="1">Uncharacterized protein</fullName>
    </submittedName>
</protein>
<accession>A0AAW7X5S1</accession>
<dbReference type="AlphaFoldDB" id="A0AAW7X5S1"/>
<proteinExistence type="predicted"/>
<name>A0AAW7X5S1_9GAMM</name>
<dbReference type="EMBL" id="JAUOPB010000003">
    <property type="protein sequence ID" value="MDO6421976.1"/>
    <property type="molecule type" value="Genomic_DNA"/>
</dbReference>
<evidence type="ECO:0000313" key="2">
    <source>
        <dbReference type="Proteomes" id="UP001169760"/>
    </source>
</evidence>